<dbReference type="AlphaFoldDB" id="T0RI44"/>
<accession>T0RI44</accession>
<proteinExistence type="predicted"/>
<dbReference type="InParanoid" id="T0RI44"/>
<organism evidence="1 2">
    <name type="scientific">Saprolegnia diclina (strain VS20)</name>
    <dbReference type="NCBI Taxonomy" id="1156394"/>
    <lineage>
        <taxon>Eukaryota</taxon>
        <taxon>Sar</taxon>
        <taxon>Stramenopiles</taxon>
        <taxon>Oomycota</taxon>
        <taxon>Saprolegniomycetes</taxon>
        <taxon>Saprolegniales</taxon>
        <taxon>Saprolegniaceae</taxon>
        <taxon>Saprolegnia</taxon>
    </lineage>
</organism>
<evidence type="ECO:0000313" key="1">
    <source>
        <dbReference type="EMBL" id="EQC29457.1"/>
    </source>
</evidence>
<reference evidence="1 2" key="1">
    <citation type="submission" date="2012-04" db="EMBL/GenBank/DDBJ databases">
        <title>The Genome Sequence of Saprolegnia declina VS20.</title>
        <authorList>
            <consortium name="The Broad Institute Genome Sequencing Platform"/>
            <person name="Russ C."/>
            <person name="Nusbaum C."/>
            <person name="Tyler B."/>
            <person name="van West P."/>
            <person name="Dieguez-Uribeondo J."/>
            <person name="de Bruijn I."/>
            <person name="Tripathy S."/>
            <person name="Jiang R."/>
            <person name="Young S.K."/>
            <person name="Zeng Q."/>
            <person name="Gargeya S."/>
            <person name="Fitzgerald M."/>
            <person name="Haas B."/>
            <person name="Abouelleil A."/>
            <person name="Alvarado L."/>
            <person name="Arachchi H.M."/>
            <person name="Berlin A."/>
            <person name="Chapman S.B."/>
            <person name="Goldberg J."/>
            <person name="Griggs A."/>
            <person name="Gujja S."/>
            <person name="Hansen M."/>
            <person name="Howarth C."/>
            <person name="Imamovic A."/>
            <person name="Larimer J."/>
            <person name="McCowen C."/>
            <person name="Montmayeur A."/>
            <person name="Murphy C."/>
            <person name="Neiman D."/>
            <person name="Pearson M."/>
            <person name="Priest M."/>
            <person name="Roberts A."/>
            <person name="Saif S."/>
            <person name="Shea T."/>
            <person name="Sisk P."/>
            <person name="Sykes S."/>
            <person name="Wortman J."/>
            <person name="Nusbaum C."/>
            <person name="Birren B."/>
        </authorList>
    </citation>
    <scope>NUCLEOTIDE SEQUENCE [LARGE SCALE GENOMIC DNA]</scope>
    <source>
        <strain evidence="1 2">VS20</strain>
    </source>
</reference>
<dbReference type="RefSeq" id="XP_008617224.1">
    <property type="nucleotide sequence ID" value="XM_008619002.1"/>
</dbReference>
<dbReference type="GeneID" id="19953646"/>
<evidence type="ECO:0000313" key="2">
    <source>
        <dbReference type="Proteomes" id="UP000030762"/>
    </source>
</evidence>
<gene>
    <name evidence="1" type="ORF">SDRG_12919</name>
</gene>
<keyword evidence="2" id="KW-1185">Reference proteome</keyword>
<dbReference type="Proteomes" id="UP000030762">
    <property type="component" value="Unassembled WGS sequence"/>
</dbReference>
<sequence length="129" mass="14424">MRRENIVPLTTARKPLSNLTNLPPTITPTKDAYQTPEKVSKPSAVDTIRKLLHLAMAFEKRDRLAAALAVYNCTNRLLPATNTKLKARIHRLTTELMSAHHMVVDLKAPIETTLQVRCAKHCGLLISFS</sequence>
<name>T0RI44_SAPDV</name>
<dbReference type="EMBL" id="JH767184">
    <property type="protein sequence ID" value="EQC29457.1"/>
    <property type="molecule type" value="Genomic_DNA"/>
</dbReference>
<dbReference type="VEuPathDB" id="FungiDB:SDRG_12919"/>
<protein>
    <submittedName>
        <fullName evidence="1">Uncharacterized protein</fullName>
    </submittedName>
</protein>